<dbReference type="HOGENOM" id="CLU_2250885_0_0_1"/>
<protein>
    <submittedName>
        <fullName evidence="1">Uncharacterized protein</fullName>
    </submittedName>
</protein>
<dbReference type="EMBL" id="KN294010">
    <property type="protein sequence ID" value="KGQ01064.1"/>
    <property type="molecule type" value="Genomic_DNA"/>
</dbReference>
<evidence type="ECO:0000313" key="1">
    <source>
        <dbReference type="EMBL" id="KGQ01064.1"/>
    </source>
</evidence>
<dbReference type="Proteomes" id="UP000002059">
    <property type="component" value="Partially assembled WGS sequence"/>
</dbReference>
<sequence length="104" mass="11664">MFNAIGNLRIRRVAVPFFEILGGLLRPGNNLGISIDSQPYMGCSTSRLRLFPGQRSGDLQLDGCSSIYSPGNRRPLISKNAGSFEKYGIDYPWEFVMIEYLLTE</sequence>
<proteinExistence type="predicted"/>
<reference evidence="1 2" key="1">
    <citation type="journal article" date="2011" name="PLoS Genet.">
        <title>Comparative genomic analysis of human fungal pathogens causing paracoccidioidomycosis.</title>
        <authorList>
            <person name="Desjardins C.A."/>
            <person name="Champion M.D."/>
            <person name="Holder J.W."/>
            <person name="Muszewska A."/>
            <person name="Goldberg J."/>
            <person name="Bailao A.M."/>
            <person name="Brigido M.M."/>
            <person name="Ferreira M.E."/>
            <person name="Garcia A.M."/>
            <person name="Grynberg M."/>
            <person name="Gujja S."/>
            <person name="Heiman D.I."/>
            <person name="Henn M.R."/>
            <person name="Kodira C.D."/>
            <person name="Leon-Narvaez H."/>
            <person name="Longo L.V."/>
            <person name="Ma L.J."/>
            <person name="Malavazi I."/>
            <person name="Matsuo A.L."/>
            <person name="Morais F.V."/>
            <person name="Pereira M."/>
            <person name="Rodriguez-Brito S."/>
            <person name="Sakthikumar S."/>
            <person name="Salem-Izacc S.M."/>
            <person name="Sykes S.M."/>
            <person name="Teixeira M.M."/>
            <person name="Vallejo M.C."/>
            <person name="Walter M.E."/>
            <person name="Yandava C."/>
            <person name="Young S."/>
            <person name="Zeng Q."/>
            <person name="Zucker J."/>
            <person name="Felipe M.S."/>
            <person name="Goldman G.H."/>
            <person name="Haas B.J."/>
            <person name="McEwen J.G."/>
            <person name="Nino-Vega G."/>
            <person name="Puccia R."/>
            <person name="San-Blas G."/>
            <person name="Soares C.M."/>
            <person name="Birren B.W."/>
            <person name="Cuomo C.A."/>
        </authorList>
    </citation>
    <scope>NUCLEOTIDE SEQUENCE [LARGE SCALE GENOMIC DNA]</scope>
    <source>
        <strain evidence="2">ATCC MYA-826 / Pb01</strain>
    </source>
</reference>
<gene>
    <name evidence="1" type="ORF">PAAG_12258</name>
</gene>
<dbReference type="RefSeq" id="XP_015702621.1">
    <property type="nucleotide sequence ID" value="XM_015847771.1"/>
</dbReference>
<dbReference type="VEuPathDB" id="FungiDB:PAAG_12258"/>
<name>A0A0A2VJJ9_PARBA</name>
<dbReference type="KEGG" id="pbl:PAAG_12258"/>
<evidence type="ECO:0000313" key="2">
    <source>
        <dbReference type="Proteomes" id="UP000002059"/>
    </source>
</evidence>
<dbReference type="GeneID" id="26970977"/>
<accession>A0A0A2VJJ9</accession>
<dbReference type="AlphaFoldDB" id="A0A0A2VJJ9"/>
<organism evidence="1 2">
    <name type="scientific">Paracoccidioides lutzii (strain ATCC MYA-826 / Pb01)</name>
    <name type="common">Paracoccidioides brasiliensis</name>
    <dbReference type="NCBI Taxonomy" id="502779"/>
    <lineage>
        <taxon>Eukaryota</taxon>
        <taxon>Fungi</taxon>
        <taxon>Dikarya</taxon>
        <taxon>Ascomycota</taxon>
        <taxon>Pezizomycotina</taxon>
        <taxon>Eurotiomycetes</taxon>
        <taxon>Eurotiomycetidae</taxon>
        <taxon>Onygenales</taxon>
        <taxon>Ajellomycetaceae</taxon>
        <taxon>Paracoccidioides</taxon>
    </lineage>
</organism>
<keyword evidence="2" id="KW-1185">Reference proteome</keyword>